<reference evidence="2" key="1">
    <citation type="submission" date="2021-02" db="EMBL/GenBank/DDBJ databases">
        <authorList>
            <person name="Nowell W R."/>
        </authorList>
    </citation>
    <scope>NUCLEOTIDE SEQUENCE</scope>
</reference>
<evidence type="ECO:0000313" key="7">
    <source>
        <dbReference type="EMBL" id="CAF5135817.1"/>
    </source>
</evidence>
<feature type="region of interest" description="Disordered" evidence="1">
    <location>
        <begin position="74"/>
        <end position="104"/>
    </location>
</feature>
<organism evidence="2 8">
    <name type="scientific">Rotaria magnacalcarata</name>
    <dbReference type="NCBI Taxonomy" id="392030"/>
    <lineage>
        <taxon>Eukaryota</taxon>
        <taxon>Metazoa</taxon>
        <taxon>Spiralia</taxon>
        <taxon>Gnathifera</taxon>
        <taxon>Rotifera</taxon>
        <taxon>Eurotatoria</taxon>
        <taxon>Bdelloidea</taxon>
        <taxon>Philodinida</taxon>
        <taxon>Philodinidae</taxon>
        <taxon>Rotaria</taxon>
    </lineage>
</organism>
<dbReference type="Proteomes" id="UP000663824">
    <property type="component" value="Unassembled WGS sequence"/>
</dbReference>
<comment type="caution">
    <text evidence="2">The sequence shown here is derived from an EMBL/GenBank/DDBJ whole genome shotgun (WGS) entry which is preliminary data.</text>
</comment>
<proteinExistence type="predicted"/>
<dbReference type="AlphaFoldDB" id="A0A815TDM5"/>
<dbReference type="Proteomes" id="UP000663855">
    <property type="component" value="Unassembled WGS sequence"/>
</dbReference>
<gene>
    <name evidence="6" type="ORF">BYL167_LOCUS54559</name>
    <name evidence="2" type="ORF">CJN711_LOCUS27171</name>
    <name evidence="7" type="ORF">GIL414_LOCUS64244</name>
    <name evidence="3" type="ORF">KQP761_LOCUS28867</name>
    <name evidence="4" type="ORF">MBJ925_LOCUS397</name>
    <name evidence="5" type="ORF">SMN809_LOCUS33956</name>
</gene>
<accession>A0A815TDM5</accession>
<dbReference type="EMBL" id="CAJOBI010076264">
    <property type="protein sequence ID" value="CAF4479319.1"/>
    <property type="molecule type" value="Genomic_DNA"/>
</dbReference>
<dbReference type="Proteomes" id="UP000681720">
    <property type="component" value="Unassembled WGS sequence"/>
</dbReference>
<protein>
    <submittedName>
        <fullName evidence="2">Uncharacterized protein</fullName>
    </submittedName>
</protein>
<evidence type="ECO:0000256" key="1">
    <source>
        <dbReference type="SAM" id="MobiDB-lite"/>
    </source>
</evidence>
<sequence length="236" mass="26919">MAVGDYFPPIVSPVAYLNEPALSNCPPLLGLRRCMAPVGTHNSSTFIRFPISSRTSTTFVPIYQQRTYRSSLRPTPIIKDTHSISDNSKSSNPTPSSIVSDQQKSNISKKMINPILNNPLLNYRKEQPKPIPNRFQTSFSNTLRLGLALKMAINDNPKSKFRSDTAPLLANEIETTSNEQITSDENEYEDQREIEYFDKSKHNYIIRWMQDIRVTANDRTETLPKIRNSKNRLVQS</sequence>
<dbReference type="Proteomes" id="UP000676336">
    <property type="component" value="Unassembled WGS sequence"/>
</dbReference>
<evidence type="ECO:0000313" key="4">
    <source>
        <dbReference type="EMBL" id="CAF1905489.1"/>
    </source>
</evidence>
<dbReference type="EMBL" id="CAJOBH010193436">
    <property type="protein sequence ID" value="CAF4969628.1"/>
    <property type="molecule type" value="Genomic_DNA"/>
</dbReference>
<dbReference type="EMBL" id="CAJOBJ010274671">
    <property type="protein sequence ID" value="CAF5135817.1"/>
    <property type="molecule type" value="Genomic_DNA"/>
</dbReference>
<evidence type="ECO:0000313" key="5">
    <source>
        <dbReference type="EMBL" id="CAF4479319.1"/>
    </source>
</evidence>
<feature type="compositionally biased region" description="Polar residues" evidence="1">
    <location>
        <begin position="84"/>
        <end position="104"/>
    </location>
</feature>
<dbReference type="EMBL" id="CAJNOV010012873">
    <property type="protein sequence ID" value="CAF1499634.1"/>
    <property type="molecule type" value="Genomic_DNA"/>
</dbReference>
<dbReference type="Proteomes" id="UP000663834">
    <property type="component" value="Unassembled WGS sequence"/>
</dbReference>
<name>A0A815TDM5_9BILA</name>
<evidence type="ECO:0000313" key="3">
    <source>
        <dbReference type="EMBL" id="CAF1645271.1"/>
    </source>
</evidence>
<dbReference type="EMBL" id="CAJNOW010015808">
    <property type="protein sequence ID" value="CAF1645271.1"/>
    <property type="molecule type" value="Genomic_DNA"/>
</dbReference>
<dbReference type="OrthoDB" id="10050932at2759"/>
<evidence type="ECO:0000313" key="2">
    <source>
        <dbReference type="EMBL" id="CAF1499634.1"/>
    </source>
</evidence>
<evidence type="ECO:0000313" key="8">
    <source>
        <dbReference type="Proteomes" id="UP000663855"/>
    </source>
</evidence>
<evidence type="ECO:0000313" key="6">
    <source>
        <dbReference type="EMBL" id="CAF4969628.1"/>
    </source>
</evidence>
<dbReference type="Proteomes" id="UP000681967">
    <property type="component" value="Unassembled WGS sequence"/>
</dbReference>
<dbReference type="EMBL" id="CAJNRE010000027">
    <property type="protein sequence ID" value="CAF1905489.1"/>
    <property type="molecule type" value="Genomic_DNA"/>
</dbReference>